<dbReference type="Proteomes" id="UP000532311">
    <property type="component" value="Unassembled WGS sequence"/>
</dbReference>
<feature type="compositionally biased region" description="Basic residues" evidence="1">
    <location>
        <begin position="462"/>
        <end position="473"/>
    </location>
</feature>
<dbReference type="AlphaFoldDB" id="A0A8H6CXJ9"/>
<feature type="compositionally biased region" description="Basic and acidic residues" evidence="1">
    <location>
        <begin position="497"/>
        <end position="513"/>
    </location>
</feature>
<protein>
    <submittedName>
        <fullName evidence="2">Uncharacterized protein</fullName>
    </submittedName>
</protein>
<reference evidence="2 3" key="1">
    <citation type="submission" date="2020-05" db="EMBL/GenBank/DDBJ databases">
        <title>Identification and distribution of gene clusters putatively required for synthesis of sphingolipid metabolism inhibitors in phylogenetically diverse species of the filamentous fungus Fusarium.</title>
        <authorList>
            <person name="Kim H.-S."/>
            <person name="Busman M."/>
            <person name="Brown D.W."/>
            <person name="Divon H."/>
            <person name="Uhlig S."/>
            <person name="Proctor R.H."/>
        </authorList>
    </citation>
    <scope>NUCLEOTIDE SEQUENCE [LARGE SCALE GENOMIC DNA]</scope>
    <source>
        <strain evidence="2 3">NRRL 26131</strain>
    </source>
</reference>
<evidence type="ECO:0000313" key="3">
    <source>
        <dbReference type="Proteomes" id="UP000532311"/>
    </source>
</evidence>
<organism evidence="2 3">
    <name type="scientific">Fusarium globosum</name>
    <dbReference type="NCBI Taxonomy" id="78864"/>
    <lineage>
        <taxon>Eukaryota</taxon>
        <taxon>Fungi</taxon>
        <taxon>Dikarya</taxon>
        <taxon>Ascomycota</taxon>
        <taxon>Pezizomycotina</taxon>
        <taxon>Sordariomycetes</taxon>
        <taxon>Hypocreomycetidae</taxon>
        <taxon>Hypocreales</taxon>
        <taxon>Nectriaceae</taxon>
        <taxon>Fusarium</taxon>
        <taxon>Fusarium fujikuroi species complex</taxon>
    </lineage>
</organism>
<proteinExistence type="predicted"/>
<name>A0A8H6CXJ9_9HYPO</name>
<dbReference type="EMBL" id="JAAQPF010000939">
    <property type="protein sequence ID" value="KAF5695938.1"/>
    <property type="molecule type" value="Genomic_DNA"/>
</dbReference>
<feature type="compositionally biased region" description="Polar residues" evidence="1">
    <location>
        <begin position="396"/>
        <end position="432"/>
    </location>
</feature>
<keyword evidence="3" id="KW-1185">Reference proteome</keyword>
<evidence type="ECO:0000256" key="1">
    <source>
        <dbReference type="SAM" id="MobiDB-lite"/>
    </source>
</evidence>
<comment type="caution">
    <text evidence="2">The sequence shown here is derived from an EMBL/GenBank/DDBJ whole genome shotgun (WGS) entry which is preliminary data.</text>
</comment>
<accession>A0A8H6CXJ9</accession>
<sequence length="513" mass="58219">MYRANAAVNSKRRYSRISPFHNVPRFQHNIRISHNCKYGAVDRETAKLNTISTMNNYIRDDDLHGPNIDVIAAILEGRPPHFEPQDARSGFDCLIVVLRRIYSHVMLDLVPLPAWKGASEEENPILRLAWHLFGDEQTQREDAKRARHEVFGILDKKRISHKSSFQQLCTSSLMNKTFWSQDEFRLTDILYCIDTGAVADGSHDDVARTGLLELNHVETPGRTLQEVVDNSFGVITHKEKQILSRPNDPWVVRVVYTPDSNVSNRFDLKDLRTLHLPIWEQDEEDPDISYVTVGKNEYFLLAAVRLRDDRHPVEYVRTYGIHGSNIVGERQPPSIFNNEWSVRDGHGKYMLFYGFQTMKNAGDPRRFPEVAPPPLTNQDAQRISGIDRHLKDLWKSSQEQKAQPTPPTSSATQLQPTEPSQDGDNVTKTVQEALSHLDPDAAPIDPGSPRKRPAQEGEGEVRKKRNRNRKRRKGQGDIELGGGQPPGSPKTPPPPKGKPDRSEASRDARRDAA</sequence>
<feature type="region of interest" description="Disordered" evidence="1">
    <location>
        <begin position="363"/>
        <end position="382"/>
    </location>
</feature>
<evidence type="ECO:0000313" key="2">
    <source>
        <dbReference type="EMBL" id="KAF5695938.1"/>
    </source>
</evidence>
<gene>
    <name evidence="2" type="ORF">FGLOB1_13918</name>
</gene>
<feature type="compositionally biased region" description="Pro residues" evidence="1">
    <location>
        <begin position="486"/>
        <end position="496"/>
    </location>
</feature>
<feature type="region of interest" description="Disordered" evidence="1">
    <location>
        <begin position="396"/>
        <end position="513"/>
    </location>
</feature>